<dbReference type="RefSeq" id="WP_262565956.1">
    <property type="nucleotide sequence ID" value="NZ_JAPFCC010000001.1"/>
</dbReference>
<comment type="caution">
    <text evidence="1">The sequence shown here is derived from an EMBL/GenBank/DDBJ whole genome shotgun (WGS) entry which is preliminary data.</text>
</comment>
<gene>
    <name evidence="1" type="ORF">NX722_27235</name>
</gene>
<evidence type="ECO:0000313" key="2">
    <source>
        <dbReference type="Proteomes" id="UP001209854"/>
    </source>
</evidence>
<evidence type="ECO:0000313" key="1">
    <source>
        <dbReference type="EMBL" id="MCW7556257.1"/>
    </source>
</evidence>
<accession>A0ABT3N3Q0</accession>
<protein>
    <submittedName>
        <fullName evidence="1">Uncharacterized protein</fullName>
    </submittedName>
</protein>
<name>A0ABT3N3Q0_9GAMM</name>
<reference evidence="1 2" key="1">
    <citation type="submission" date="2022-10" db="EMBL/GenBank/DDBJ databases">
        <title>High-quality genome sequences of two octocoral-associated bacteria, Endozoicomonas euniceicola EF212 and Endozoicomonas gorgoniicola PS125.</title>
        <authorList>
            <person name="Chiou Y.-J."/>
            <person name="Chen Y.-H."/>
        </authorList>
    </citation>
    <scope>NUCLEOTIDE SEQUENCE [LARGE SCALE GENOMIC DNA]</scope>
    <source>
        <strain evidence="1 2">PS125</strain>
    </source>
</reference>
<keyword evidence="2" id="KW-1185">Reference proteome</keyword>
<dbReference type="Proteomes" id="UP001209854">
    <property type="component" value="Unassembled WGS sequence"/>
</dbReference>
<dbReference type="EMBL" id="JAPFCC010000001">
    <property type="protein sequence ID" value="MCW7556257.1"/>
    <property type="molecule type" value="Genomic_DNA"/>
</dbReference>
<sequence length="429" mass="48345">MTFKKIILSYIFVLLVSPLAVAGQKYAYLLYSENASASMVLVKVIENDRHETLASVAVEFSKDKAFNGYAGNIADTKKDHPELEFPGMAEKLTGRMMAVQSGLKQEAALKAPDSEFSMVMAVAGYETIHGTHPVRFPPQKTREREEKAKINIISVFADNGLTITKESIYGYGDRDFVLQLASEIDHKPHLTLFKATYDILLLTKPFSFEPVSKWESVHKYPFTNDSYQRKNKNLPSGSSFGLGFIVGDRFYSKRAVSKTPAPCFGNECSRKERERAEAAEFRKDMKDSFPNMTDEEIIGRYQGFKRNNELGDNTLNLYKNKQGASWLHAVDNILIIDGAKQLVRAITHQLPVLKKLLHEFQSDDKASDIIDIHVIGSHEDIYESVPALNAFVASEGKIYNFQLKRVPEDTLKQRTADALVHLIERPAKP</sequence>
<proteinExistence type="predicted"/>
<organism evidence="1 2">
    <name type="scientific">Endozoicomonas gorgoniicola</name>
    <dbReference type="NCBI Taxonomy" id="1234144"/>
    <lineage>
        <taxon>Bacteria</taxon>
        <taxon>Pseudomonadati</taxon>
        <taxon>Pseudomonadota</taxon>
        <taxon>Gammaproteobacteria</taxon>
        <taxon>Oceanospirillales</taxon>
        <taxon>Endozoicomonadaceae</taxon>
        <taxon>Endozoicomonas</taxon>
    </lineage>
</organism>